<evidence type="ECO:0000313" key="4">
    <source>
        <dbReference type="Proteomes" id="UP000801428"/>
    </source>
</evidence>
<accession>A0A9P4W9W3</accession>
<feature type="signal peptide" evidence="2">
    <location>
        <begin position="1"/>
        <end position="22"/>
    </location>
</feature>
<feature type="region of interest" description="Disordered" evidence="1">
    <location>
        <begin position="343"/>
        <end position="403"/>
    </location>
</feature>
<evidence type="ECO:0000256" key="1">
    <source>
        <dbReference type="SAM" id="MobiDB-lite"/>
    </source>
</evidence>
<dbReference type="AlphaFoldDB" id="A0A9P4W9W3"/>
<feature type="region of interest" description="Disordered" evidence="1">
    <location>
        <begin position="197"/>
        <end position="220"/>
    </location>
</feature>
<protein>
    <submittedName>
        <fullName evidence="3">Uncharacterized protein</fullName>
    </submittedName>
</protein>
<dbReference type="Proteomes" id="UP000801428">
    <property type="component" value="Unassembled WGS sequence"/>
</dbReference>
<feature type="compositionally biased region" description="Gly residues" evidence="1">
    <location>
        <begin position="211"/>
        <end position="220"/>
    </location>
</feature>
<dbReference type="EMBL" id="SWKU01000007">
    <property type="protein sequence ID" value="KAF3004799.1"/>
    <property type="molecule type" value="Genomic_DNA"/>
</dbReference>
<dbReference type="OrthoDB" id="3741724at2759"/>
<organism evidence="3 4">
    <name type="scientific">Curvularia kusanoi</name>
    <name type="common">Cochliobolus kusanoi</name>
    <dbReference type="NCBI Taxonomy" id="90978"/>
    <lineage>
        <taxon>Eukaryota</taxon>
        <taxon>Fungi</taxon>
        <taxon>Dikarya</taxon>
        <taxon>Ascomycota</taxon>
        <taxon>Pezizomycotina</taxon>
        <taxon>Dothideomycetes</taxon>
        <taxon>Pleosporomycetidae</taxon>
        <taxon>Pleosporales</taxon>
        <taxon>Pleosporineae</taxon>
        <taxon>Pleosporaceae</taxon>
        <taxon>Curvularia</taxon>
    </lineage>
</organism>
<reference evidence="3" key="1">
    <citation type="submission" date="2019-04" db="EMBL/GenBank/DDBJ databases">
        <title>Sequencing of skin fungus with MAO and IRED activity.</title>
        <authorList>
            <person name="Marsaioli A.J."/>
            <person name="Bonatto J.M.C."/>
            <person name="Reis Junior O."/>
        </authorList>
    </citation>
    <scope>NUCLEOTIDE SEQUENCE</scope>
    <source>
        <strain evidence="3">30M1</strain>
    </source>
</reference>
<keyword evidence="2" id="KW-0732">Signal</keyword>
<feature type="compositionally biased region" description="Basic and acidic residues" evidence="1">
    <location>
        <begin position="373"/>
        <end position="403"/>
    </location>
</feature>
<keyword evidence="4" id="KW-1185">Reference proteome</keyword>
<gene>
    <name evidence="3" type="ORF">E8E13_003131</name>
</gene>
<name>A0A9P4W9W3_CURKU</name>
<proteinExistence type="predicted"/>
<evidence type="ECO:0000313" key="3">
    <source>
        <dbReference type="EMBL" id="KAF3004799.1"/>
    </source>
</evidence>
<comment type="caution">
    <text evidence="3">The sequence shown here is derived from an EMBL/GenBank/DDBJ whole genome shotgun (WGS) entry which is preliminary data.</text>
</comment>
<sequence>MPNPSISTALVIALTLPSLSLTQTCPNQARITALETGYYNATGTVELSWPQAFENNNADAPWHLSLHVNDTRTHINQGIATTGWDITSPRIDVSQSNCSLPLPPGARNLSATGREYNTFWVGGEYKGGGASPFQDVDWTLRVNDTYTYDLVVTQPVPMLVVSTFAQKRSEDLSIIDAVRVEAQMACVTPSDIVAGSRLPGGGVKQGEEGGGEGTGQGGDESAGVRLGQLHELRVMALGNAKILYGLERFKFFDIVVAYSEAEAKFATILVCSLNGFTKILRKEVASCPLAAARALVHGLHVDTGVLLTKYDVGDQMFGQQGSTRRGEVFSLDNCKGAVCTSRDYDQDDTSTLSRRTPNAPSGPRADYYPAKRTRYDVDRPVDGYVNRRDSDGFETEGRLNYED</sequence>
<evidence type="ECO:0000256" key="2">
    <source>
        <dbReference type="SAM" id="SignalP"/>
    </source>
</evidence>
<feature type="chain" id="PRO_5040338534" evidence="2">
    <location>
        <begin position="23"/>
        <end position="403"/>
    </location>
</feature>
<feature type="compositionally biased region" description="Polar residues" evidence="1">
    <location>
        <begin position="349"/>
        <end position="359"/>
    </location>
</feature>